<keyword evidence="8" id="KW-1185">Reference proteome</keyword>
<evidence type="ECO:0000256" key="4">
    <source>
        <dbReference type="ARBA" id="ARBA00022512"/>
    </source>
</evidence>
<keyword evidence="4 6" id="KW-0134">Cell wall</keyword>
<accession>A0A9Q1MAN1</accession>
<dbReference type="AlphaFoldDB" id="A0A9Q1MAN1"/>
<comment type="function">
    <text evidence="1 6">Hydrolyzes acetyl esters in homogalacturonan regions of pectin. In type I primary cell wall, galacturonic acid residues of pectin can be acetylated at the O-2 and O-3 positions. Decreasing the degree of acetylation of pectin gels in vitro alters their physical properties.</text>
</comment>
<evidence type="ECO:0000256" key="2">
    <source>
        <dbReference type="ARBA" id="ARBA00004191"/>
    </source>
</evidence>
<proteinExistence type="inferred from homology"/>
<dbReference type="EMBL" id="JAJAGQ010000008">
    <property type="protein sequence ID" value="KAJ8555286.1"/>
    <property type="molecule type" value="Genomic_DNA"/>
</dbReference>
<organism evidence="7 8">
    <name type="scientific">Anisodus acutangulus</name>
    <dbReference type="NCBI Taxonomy" id="402998"/>
    <lineage>
        <taxon>Eukaryota</taxon>
        <taxon>Viridiplantae</taxon>
        <taxon>Streptophyta</taxon>
        <taxon>Embryophyta</taxon>
        <taxon>Tracheophyta</taxon>
        <taxon>Spermatophyta</taxon>
        <taxon>Magnoliopsida</taxon>
        <taxon>eudicotyledons</taxon>
        <taxon>Gunneridae</taxon>
        <taxon>Pentapetalae</taxon>
        <taxon>asterids</taxon>
        <taxon>lamiids</taxon>
        <taxon>Solanales</taxon>
        <taxon>Solanaceae</taxon>
        <taxon>Solanoideae</taxon>
        <taxon>Hyoscyameae</taxon>
        <taxon>Anisodus</taxon>
    </lineage>
</organism>
<dbReference type="GO" id="GO:0071555">
    <property type="term" value="P:cell wall organization"/>
    <property type="evidence" value="ECO:0007669"/>
    <property type="project" value="UniProtKB-KW"/>
</dbReference>
<dbReference type="Pfam" id="PF03283">
    <property type="entry name" value="PAE"/>
    <property type="match status" value="1"/>
</dbReference>
<comment type="subcellular location">
    <subcellularLocation>
        <location evidence="2 6">Secreted</location>
        <location evidence="2 6">Cell wall</location>
    </subcellularLocation>
</comment>
<reference evidence="8" key="1">
    <citation type="journal article" date="2023" name="Proc. Natl. Acad. Sci. U.S.A.">
        <title>Genomic and structural basis for evolution of tropane alkaloid biosynthesis.</title>
        <authorList>
            <person name="Wanga Y.-J."/>
            <person name="Taina T."/>
            <person name="Yua J.-Y."/>
            <person name="Lia J."/>
            <person name="Xua B."/>
            <person name="Chenc J."/>
            <person name="D'Auriad J.C."/>
            <person name="Huanga J.-P."/>
            <person name="Huanga S.-X."/>
        </authorList>
    </citation>
    <scope>NUCLEOTIDE SEQUENCE [LARGE SCALE GENOMIC DNA]</scope>
    <source>
        <strain evidence="8">cv. KIB-2019</strain>
    </source>
</reference>
<dbReference type="GO" id="GO:0052793">
    <property type="term" value="F:pectin acetylesterase activity"/>
    <property type="evidence" value="ECO:0007669"/>
    <property type="project" value="TreeGrafter"/>
</dbReference>
<protein>
    <recommendedName>
        <fullName evidence="6">Pectin acetylesterase</fullName>
        <ecNumber evidence="6">3.1.1.-</ecNumber>
    </recommendedName>
</protein>
<keyword evidence="6" id="KW-0964">Secreted</keyword>
<comment type="similarity">
    <text evidence="3 6">Belongs to the pectinacetylesterase family.</text>
</comment>
<dbReference type="InterPro" id="IPR004963">
    <property type="entry name" value="PAE/NOTUM"/>
</dbReference>
<dbReference type="OrthoDB" id="2015280at2759"/>
<dbReference type="PANTHER" id="PTHR21562">
    <property type="entry name" value="NOTUM-RELATED"/>
    <property type="match status" value="1"/>
</dbReference>
<evidence type="ECO:0000256" key="1">
    <source>
        <dbReference type="ARBA" id="ARBA00003534"/>
    </source>
</evidence>
<dbReference type="EC" id="3.1.1.-" evidence="6"/>
<dbReference type="PANTHER" id="PTHR21562:SF72">
    <property type="entry name" value="PECTIN ACETYLESTERASE"/>
    <property type="match status" value="1"/>
</dbReference>
<keyword evidence="5 6" id="KW-0961">Cell wall biogenesis/degradation</keyword>
<name>A0A9Q1MAN1_9SOLA</name>
<evidence type="ECO:0000313" key="8">
    <source>
        <dbReference type="Proteomes" id="UP001152561"/>
    </source>
</evidence>
<sequence>MGKQIAFSAMMSNDPKFNPEFYNWNRVSMRYCDGGSFTGDVEAVEPDTGLHYRGARIFKAIMEALLSQGMNTARNV</sequence>
<gene>
    <name evidence="7" type="ORF">K7X08_012782</name>
</gene>
<dbReference type="GO" id="GO:0009505">
    <property type="term" value="C:plant-type cell wall"/>
    <property type="evidence" value="ECO:0007669"/>
    <property type="project" value="TreeGrafter"/>
</dbReference>
<evidence type="ECO:0000256" key="5">
    <source>
        <dbReference type="ARBA" id="ARBA00023316"/>
    </source>
</evidence>
<comment type="caution">
    <text evidence="7">The sequence shown here is derived from an EMBL/GenBank/DDBJ whole genome shotgun (WGS) entry which is preliminary data.</text>
</comment>
<keyword evidence="6" id="KW-0378">Hydrolase</keyword>
<dbReference type="Proteomes" id="UP001152561">
    <property type="component" value="Unassembled WGS sequence"/>
</dbReference>
<evidence type="ECO:0000313" key="7">
    <source>
        <dbReference type="EMBL" id="KAJ8555286.1"/>
    </source>
</evidence>
<evidence type="ECO:0000256" key="3">
    <source>
        <dbReference type="ARBA" id="ARBA00005784"/>
    </source>
</evidence>
<evidence type="ECO:0000256" key="6">
    <source>
        <dbReference type="RuleBase" id="RU363114"/>
    </source>
</evidence>